<dbReference type="OrthoDB" id="4070583at2759"/>
<sequence length="870" mass="94322">MPKSAPVSTAGRLKYADPKDLPSYPSAGLTENGAAASAAATLGWANQKSPEPWRPDKAPSASAAAALAKDYKSSPVWEPANSSGASKAALLAVGSADAALKQRPSTPKKSAHDSWGNSAATQAFHATRPATVEASSVAGGSMAATQAFQSNRASTTEPAAQSSPGKPIEQRSLAAAKGAMASSKLDSGRLSSTQKDNYTLEASAASSALNGAALAHRNSLMAHKPTVEGAGAVPITNMNRNMFTSHPPVKPETDEERIHQTAVEMAKKMYQHQQKMLDQTKDAQKAEESTPFAGTYLNLQDAAYKQAQDRLAKLHDEHQQSREAQEYYGNASPPRRKFSMTNKLRRRADSDPDPDDKVRSEKIRQQMSMFSTKLSQVDTEKRTKDREALLAAAQRNVKARLQGMDEKVYNETGKRNSSMLTDWELKAQQAAQARSDTRTENKGKIDIGGGKFMTQEEINAIAAKRLQPVLDDINEKAETERARLATLKAEEDARREELERIKAEERAEKEEARKTKGQYPAEQEKAEERAKRTEEKQEAKAKKDEEKLEAKAKKDEEKARKAQEKEDLRARKEQEKAEKAEQLRVAKEEKRRSKLGGAAVVSATDGHAEATPYTGQSHDAHPSTGAEEDDDSDDLLDTDDEHEGHRATAMVTSSHAPESADSVPRKSVEGSASSQKSKSGVKSWLKKRFSVSHGKNDTTTEKDPSEKRRSFFGGSPKTKTSNTSNASLGNRSSSIRDVALAGKSESQDGAEKTAEKTAENISDEVEMAPALEINEPEAEKATTSAIGAVSTAETIPTAAAAKSDVVETEPEVAATDKALEKADSHGVSPVSTPFEDAEERSRTLELPKPIDDEGRRSSSIARDSRFKEEM</sequence>
<feature type="compositionally biased region" description="Basic and acidic residues" evidence="1">
    <location>
        <begin position="745"/>
        <end position="758"/>
    </location>
</feature>
<dbReference type="OMA" id="HQSAVEM"/>
<feature type="compositionally biased region" description="Acidic residues" evidence="1">
    <location>
        <begin position="626"/>
        <end position="641"/>
    </location>
</feature>
<reference evidence="2 3" key="1">
    <citation type="submission" date="2016-03" db="EMBL/GenBank/DDBJ databases">
        <title>Fine-scale spatial genetic structure of a fungal parasite of coffee scale insects.</title>
        <authorList>
            <person name="Jackson D."/>
            <person name="Zemenick K.A."/>
            <person name="Malloure B."/>
            <person name="Quandt C.A."/>
            <person name="James T.Y."/>
        </authorList>
    </citation>
    <scope>NUCLEOTIDE SEQUENCE [LARGE SCALE GENOMIC DNA]</scope>
    <source>
        <strain evidence="2 3">UM487</strain>
    </source>
</reference>
<evidence type="ECO:0000313" key="3">
    <source>
        <dbReference type="Proteomes" id="UP000243081"/>
    </source>
</evidence>
<organism evidence="2 3">
    <name type="scientific">Cordyceps confragosa</name>
    <name type="common">Lecanicillium lecanii</name>
    <dbReference type="NCBI Taxonomy" id="2714763"/>
    <lineage>
        <taxon>Eukaryota</taxon>
        <taxon>Fungi</taxon>
        <taxon>Dikarya</taxon>
        <taxon>Ascomycota</taxon>
        <taxon>Pezizomycotina</taxon>
        <taxon>Sordariomycetes</taxon>
        <taxon>Hypocreomycetidae</taxon>
        <taxon>Hypocreales</taxon>
        <taxon>Cordycipitaceae</taxon>
        <taxon>Akanthomyces</taxon>
    </lineage>
</organism>
<comment type="caution">
    <text evidence="2">The sequence shown here is derived from an EMBL/GenBank/DDBJ whole genome shotgun (WGS) entry which is preliminary data.</text>
</comment>
<protein>
    <recommendedName>
        <fullName evidence="4">Eisosome protein 1</fullName>
    </recommendedName>
</protein>
<feature type="compositionally biased region" description="Basic and acidic residues" evidence="1">
    <location>
        <begin position="522"/>
        <end position="591"/>
    </location>
</feature>
<dbReference type="PANTHER" id="PTHR28298">
    <property type="entry name" value="EISOSOME PROTEIN 1"/>
    <property type="match status" value="1"/>
</dbReference>
<feature type="compositionally biased region" description="Basic and acidic residues" evidence="1">
    <location>
        <begin position="839"/>
        <end position="870"/>
    </location>
</feature>
<feature type="compositionally biased region" description="Polar residues" evidence="1">
    <location>
        <begin position="670"/>
        <end position="680"/>
    </location>
</feature>
<dbReference type="PANTHER" id="PTHR28298:SF1">
    <property type="entry name" value="EISOSOME PROTEIN 1"/>
    <property type="match status" value="1"/>
</dbReference>
<dbReference type="Proteomes" id="UP000243081">
    <property type="component" value="Unassembled WGS sequence"/>
</dbReference>
<dbReference type="EMBL" id="LUKN01004257">
    <property type="protein sequence ID" value="OAQ96322.1"/>
    <property type="molecule type" value="Genomic_DNA"/>
</dbReference>
<gene>
    <name evidence="2" type="ORF">LLEC1_00125</name>
</gene>
<dbReference type="InterPro" id="IPR024527">
    <property type="entry name" value="Eisosome1"/>
</dbReference>
<accession>A0A179I2C3</accession>
<evidence type="ECO:0008006" key="4">
    <source>
        <dbReference type="Google" id="ProtNLM"/>
    </source>
</evidence>
<evidence type="ECO:0000313" key="2">
    <source>
        <dbReference type="EMBL" id="OAQ96322.1"/>
    </source>
</evidence>
<feature type="compositionally biased region" description="Low complexity" evidence="1">
    <location>
        <begin position="27"/>
        <end position="46"/>
    </location>
</feature>
<name>A0A179I2C3_CORDF</name>
<feature type="region of interest" description="Disordered" evidence="1">
    <location>
        <begin position="483"/>
        <end position="870"/>
    </location>
</feature>
<feature type="region of interest" description="Disordered" evidence="1">
    <location>
        <begin position="310"/>
        <end position="366"/>
    </location>
</feature>
<dbReference type="AlphaFoldDB" id="A0A179I2C3"/>
<evidence type="ECO:0000256" key="1">
    <source>
        <dbReference type="SAM" id="MobiDB-lite"/>
    </source>
</evidence>
<feature type="compositionally biased region" description="Low complexity" evidence="1">
    <location>
        <begin position="58"/>
        <end position="68"/>
    </location>
</feature>
<feature type="compositionally biased region" description="Basic and acidic residues" evidence="1">
    <location>
        <begin position="310"/>
        <end position="325"/>
    </location>
</feature>
<feature type="compositionally biased region" description="Polar residues" evidence="1">
    <location>
        <begin position="717"/>
        <end position="735"/>
    </location>
</feature>
<feature type="compositionally biased region" description="Basic and acidic residues" evidence="1">
    <location>
        <begin position="347"/>
        <end position="364"/>
    </location>
</feature>
<proteinExistence type="predicted"/>
<feature type="region of interest" description="Disordered" evidence="1">
    <location>
        <begin position="1"/>
        <end position="84"/>
    </location>
</feature>
<feature type="compositionally biased region" description="Basic and acidic residues" evidence="1">
    <location>
        <begin position="694"/>
        <end position="709"/>
    </location>
</feature>
<dbReference type="Pfam" id="PF12757">
    <property type="entry name" value="Eisosome1"/>
    <property type="match status" value="1"/>
</dbReference>
<feature type="compositionally biased region" description="Basic residues" evidence="1">
    <location>
        <begin position="334"/>
        <end position="346"/>
    </location>
</feature>
<dbReference type="GO" id="GO:0070941">
    <property type="term" value="P:eisosome assembly"/>
    <property type="evidence" value="ECO:0007669"/>
    <property type="project" value="TreeGrafter"/>
</dbReference>
<feature type="compositionally biased region" description="Polar residues" evidence="1">
    <location>
        <begin position="143"/>
        <end position="164"/>
    </location>
</feature>
<feature type="compositionally biased region" description="Basic and acidic residues" evidence="1">
    <location>
        <begin position="483"/>
        <end position="514"/>
    </location>
</feature>
<keyword evidence="3" id="KW-1185">Reference proteome</keyword>
<feature type="region of interest" description="Disordered" evidence="1">
    <location>
        <begin position="97"/>
        <end position="191"/>
    </location>
</feature>